<evidence type="ECO:0000313" key="2">
    <source>
        <dbReference type="EMBL" id="KIM91682.1"/>
    </source>
</evidence>
<evidence type="ECO:0000259" key="1">
    <source>
        <dbReference type="Pfam" id="PF12770"/>
    </source>
</evidence>
<dbReference type="InterPro" id="IPR024983">
    <property type="entry name" value="CHAT_dom"/>
</dbReference>
<accession>A0A0C3CPT2</accession>
<dbReference type="OrthoDB" id="9991317at2759"/>
<feature type="domain" description="CHAT" evidence="1">
    <location>
        <begin position="361"/>
        <end position="625"/>
    </location>
</feature>
<evidence type="ECO:0000313" key="3">
    <source>
        <dbReference type="Proteomes" id="UP000054166"/>
    </source>
</evidence>
<reference evidence="3" key="2">
    <citation type="submission" date="2015-01" db="EMBL/GenBank/DDBJ databases">
        <title>Evolutionary Origins and Diversification of the Mycorrhizal Mutualists.</title>
        <authorList>
            <consortium name="DOE Joint Genome Institute"/>
            <consortium name="Mycorrhizal Genomics Consortium"/>
            <person name="Kohler A."/>
            <person name="Kuo A."/>
            <person name="Nagy L.G."/>
            <person name="Floudas D."/>
            <person name="Copeland A."/>
            <person name="Barry K.W."/>
            <person name="Cichocki N."/>
            <person name="Veneault-Fourrey C."/>
            <person name="LaButti K."/>
            <person name="Lindquist E.A."/>
            <person name="Lipzen A."/>
            <person name="Lundell T."/>
            <person name="Morin E."/>
            <person name="Murat C."/>
            <person name="Riley R."/>
            <person name="Ohm R."/>
            <person name="Sun H."/>
            <person name="Tunlid A."/>
            <person name="Henrissat B."/>
            <person name="Grigoriev I.V."/>
            <person name="Hibbett D.S."/>
            <person name="Martin F."/>
        </authorList>
    </citation>
    <scope>NUCLEOTIDE SEQUENCE [LARGE SCALE GENOMIC DNA]</scope>
    <source>
        <strain evidence="3">F 1598</strain>
    </source>
</reference>
<gene>
    <name evidence="2" type="ORF">PILCRDRAFT_136527</name>
</gene>
<dbReference type="EMBL" id="KN832971">
    <property type="protein sequence ID" value="KIM91682.1"/>
    <property type="molecule type" value="Genomic_DNA"/>
</dbReference>
<dbReference type="AlphaFoldDB" id="A0A0C3CPT2"/>
<organism evidence="2 3">
    <name type="scientific">Piloderma croceum (strain F 1598)</name>
    <dbReference type="NCBI Taxonomy" id="765440"/>
    <lineage>
        <taxon>Eukaryota</taxon>
        <taxon>Fungi</taxon>
        <taxon>Dikarya</taxon>
        <taxon>Basidiomycota</taxon>
        <taxon>Agaricomycotina</taxon>
        <taxon>Agaricomycetes</taxon>
        <taxon>Agaricomycetidae</taxon>
        <taxon>Atheliales</taxon>
        <taxon>Atheliaceae</taxon>
        <taxon>Piloderma</taxon>
    </lineage>
</organism>
<dbReference type="InParanoid" id="A0A0C3CPT2"/>
<dbReference type="Proteomes" id="UP000054166">
    <property type="component" value="Unassembled WGS sequence"/>
</dbReference>
<dbReference type="STRING" id="765440.A0A0C3CPT2"/>
<keyword evidence="3" id="KW-1185">Reference proteome</keyword>
<sequence>MLHRRVRQARTAADCFREAISFTPHDNSNRFQCLAGFARSLTGIMPLLGMSSEDEEEAYDIHSELLWLIQSDGTMQSLRQRASHSEGSTSANAFIKSVSAFRTSPNHVNCRPFNRFHALALCALFAHHQGGFVLASELYMQAFRILPLLNWATPSVVIQLDRWGLNIASFTSDAAACMFSLSESVREQEQHYLSLSIELLDQGRSMWWSHTCSMCKRNLDELRKHSPRLAEDLDRIGHALDADDQPNYHALYEEWEQHIRQVRQLPEFEHFLCPFPISKLRRAADGGSVVVINHSDYRRDALILGPDNNLALVRFRSDFIIMPTSRTVVRRWIRPEARNLRRGLPAMPPTTDLNAIVIQTWRLIGHPVIRKLEIMGVLGSDSVSKPRVWWCLPPDWLYFFPVHASHSSDVHAAGMMDLVVSSYTPTLSSLLRPQHLSKFYMLTVGQPVCDGRLPLNNVIPEMEAIHNHLSSEHMSFLDGPGATVHTVSSALSTCTWAHFACHGNNHKQPMESSLIMHREEQLTVAAVAQSVPRTGGFAFFSTCQFAPAAACLQFLGLYGAIGTMWSVEDMDAFTIARQFYAELFKTGVTNITAADAALALNRACCYVRDRDEVPLEYWASYVHFGM</sequence>
<protein>
    <recommendedName>
        <fullName evidence="1">CHAT domain-containing protein</fullName>
    </recommendedName>
</protein>
<proteinExistence type="predicted"/>
<name>A0A0C3CPT2_PILCF</name>
<reference evidence="2 3" key="1">
    <citation type="submission" date="2014-04" db="EMBL/GenBank/DDBJ databases">
        <authorList>
            <consortium name="DOE Joint Genome Institute"/>
            <person name="Kuo A."/>
            <person name="Tarkka M."/>
            <person name="Buscot F."/>
            <person name="Kohler A."/>
            <person name="Nagy L.G."/>
            <person name="Floudas D."/>
            <person name="Copeland A."/>
            <person name="Barry K.W."/>
            <person name="Cichocki N."/>
            <person name="Veneault-Fourrey C."/>
            <person name="LaButti K."/>
            <person name="Lindquist E.A."/>
            <person name="Lipzen A."/>
            <person name="Lundell T."/>
            <person name="Morin E."/>
            <person name="Murat C."/>
            <person name="Sun H."/>
            <person name="Tunlid A."/>
            <person name="Henrissat B."/>
            <person name="Grigoriev I.V."/>
            <person name="Hibbett D.S."/>
            <person name="Martin F."/>
            <person name="Nordberg H.P."/>
            <person name="Cantor M.N."/>
            <person name="Hua S.X."/>
        </authorList>
    </citation>
    <scope>NUCLEOTIDE SEQUENCE [LARGE SCALE GENOMIC DNA]</scope>
    <source>
        <strain evidence="2 3">F 1598</strain>
    </source>
</reference>
<dbReference type="Pfam" id="PF12770">
    <property type="entry name" value="CHAT"/>
    <property type="match status" value="1"/>
</dbReference>
<dbReference type="HOGENOM" id="CLU_472632_0_0_1"/>